<evidence type="ECO:0000259" key="13">
    <source>
        <dbReference type="PROSITE" id="PS50802"/>
    </source>
</evidence>
<comment type="catalytic activity">
    <reaction evidence="1 11">
        <text>Thiol-dependent hydrolysis of ester, thioester, amide, peptide and isopeptide bonds formed by the C-terminal Gly of ubiquitin (a 76-residue protein attached to proteins as an intracellular targeting signal).</text>
        <dbReference type="EC" id="3.4.19.12"/>
    </reaction>
</comment>
<dbReference type="Pfam" id="PF24560">
    <property type="entry name" value="zf-C2H2_OTU1_C"/>
    <property type="match status" value="1"/>
</dbReference>
<gene>
    <name evidence="14" type="ORF">UREG_06972</name>
</gene>
<dbReference type="GO" id="GO:0030968">
    <property type="term" value="P:endoplasmic reticulum unfolded protein response"/>
    <property type="evidence" value="ECO:0007669"/>
    <property type="project" value="TreeGrafter"/>
</dbReference>
<accession>C4JWN0</accession>
<dbReference type="OrthoDB" id="65596at2759"/>
<dbReference type="GO" id="GO:0004843">
    <property type="term" value="F:cysteine-type deubiquitinase activity"/>
    <property type="evidence" value="ECO:0007669"/>
    <property type="project" value="UniProtKB-UniRule"/>
</dbReference>
<dbReference type="PANTHER" id="PTHR13312">
    <property type="entry name" value="HIV-INDUCED PROTEIN-7-LIKE PROTEASE"/>
    <property type="match status" value="1"/>
</dbReference>
<keyword evidence="7 11" id="KW-0833">Ubl conjugation pathway</keyword>
<sequence length="359" mass="39408">MIRAGPGDFRVASNSRSRGLLQREMRVRIRGPSGQSTVSLQDTATVGDLLDQIKAKTALAGFDIKYGYPPRSLSLDQINRSTAITEIGVDLNGEQLIIIPKAGASSTEPPPVFAQPAPKTAVESERQPGLLSLDRKKPNIENDPPEIPSADHNGTIVLRIMPDDNSCLFRAVGSAVLGVMDAMTELRSIVAQTIQQQPDTYSQAVLERNRDDYCRWIQSPEAWGGGIELSIFSKHFDIEICSIDVQTLRVDRFNEGRPTRCIVVYSGIHYDTIALSPSDPPFDHAYAPPEFDTKIFDSADPVVLEKAVELCRILQQKHYYTDTAGFQVKCNVCGGMFVGERGATRHAAETGHYDFGEAG</sequence>
<dbReference type="KEGG" id="ure:UREG_06972"/>
<dbReference type="GO" id="GO:0016579">
    <property type="term" value="P:protein deubiquitination"/>
    <property type="evidence" value="ECO:0007669"/>
    <property type="project" value="TreeGrafter"/>
</dbReference>
<dbReference type="OMA" id="TRCILVY"/>
<dbReference type="Proteomes" id="UP000002058">
    <property type="component" value="Unassembled WGS sequence"/>
</dbReference>
<keyword evidence="6" id="KW-0863">Zinc-finger</keyword>
<dbReference type="GeneID" id="8442512"/>
<keyword evidence="5" id="KW-0479">Metal-binding</keyword>
<evidence type="ECO:0000256" key="12">
    <source>
        <dbReference type="SAM" id="MobiDB-lite"/>
    </source>
</evidence>
<dbReference type="PANTHER" id="PTHR13312:SF0">
    <property type="entry name" value="UBIQUITIN THIOESTERASE OTU1"/>
    <property type="match status" value="1"/>
</dbReference>
<protein>
    <recommendedName>
        <fullName evidence="11">Ubiquitin thioesterase OTU</fullName>
        <ecNumber evidence="11">3.4.19.12</ecNumber>
    </recommendedName>
</protein>
<dbReference type="CDD" id="cd17059">
    <property type="entry name" value="Ubl_OTU1"/>
    <property type="match status" value="1"/>
</dbReference>
<evidence type="ECO:0000256" key="8">
    <source>
        <dbReference type="ARBA" id="ARBA00022801"/>
    </source>
</evidence>
<organism evidence="14 15">
    <name type="scientific">Uncinocarpus reesii (strain UAMH 1704)</name>
    <dbReference type="NCBI Taxonomy" id="336963"/>
    <lineage>
        <taxon>Eukaryota</taxon>
        <taxon>Fungi</taxon>
        <taxon>Dikarya</taxon>
        <taxon>Ascomycota</taxon>
        <taxon>Pezizomycotina</taxon>
        <taxon>Eurotiomycetes</taxon>
        <taxon>Eurotiomycetidae</taxon>
        <taxon>Onygenales</taxon>
        <taxon>Onygenaceae</taxon>
        <taxon>Uncinocarpus</taxon>
    </lineage>
</organism>
<dbReference type="Pfam" id="PF21403">
    <property type="entry name" value="OTU1_UBXL"/>
    <property type="match status" value="1"/>
</dbReference>
<feature type="region of interest" description="Disordered" evidence="12">
    <location>
        <begin position="105"/>
        <end position="151"/>
    </location>
</feature>
<evidence type="ECO:0000313" key="14">
    <source>
        <dbReference type="EMBL" id="EEP82107.1"/>
    </source>
</evidence>
<evidence type="ECO:0000256" key="6">
    <source>
        <dbReference type="ARBA" id="ARBA00022771"/>
    </source>
</evidence>
<dbReference type="InterPro" id="IPR038765">
    <property type="entry name" value="Papain-like_cys_pep_sf"/>
</dbReference>
<name>C4JWN0_UNCRE</name>
<dbReference type="GO" id="GO:0005829">
    <property type="term" value="C:cytosol"/>
    <property type="evidence" value="ECO:0007669"/>
    <property type="project" value="TreeGrafter"/>
</dbReference>
<keyword evidence="9 11" id="KW-0788">Thiol protease</keyword>
<dbReference type="CDD" id="cd22745">
    <property type="entry name" value="OTU_OTU1"/>
    <property type="match status" value="1"/>
</dbReference>
<dbReference type="GO" id="GO:0008270">
    <property type="term" value="F:zinc ion binding"/>
    <property type="evidence" value="ECO:0007669"/>
    <property type="project" value="UniProtKB-KW"/>
</dbReference>
<dbReference type="MEROPS" id="C85.007"/>
<keyword evidence="10" id="KW-0862">Zinc</keyword>
<evidence type="ECO:0000256" key="5">
    <source>
        <dbReference type="ARBA" id="ARBA00022723"/>
    </source>
</evidence>
<dbReference type="FunFam" id="3.90.70.80:FF:000016">
    <property type="entry name" value="Putative ubiquitin thioesterase otu1"/>
    <property type="match status" value="1"/>
</dbReference>
<dbReference type="eggNOG" id="KOG3288">
    <property type="taxonomic scope" value="Eukaryota"/>
</dbReference>
<dbReference type="EC" id="3.4.19.12" evidence="11"/>
<dbReference type="InterPro" id="IPR003323">
    <property type="entry name" value="OTU_dom"/>
</dbReference>
<dbReference type="InParanoid" id="C4JWN0"/>
<evidence type="ECO:0000256" key="1">
    <source>
        <dbReference type="ARBA" id="ARBA00000707"/>
    </source>
</evidence>
<dbReference type="PROSITE" id="PS50802">
    <property type="entry name" value="OTU"/>
    <property type="match status" value="1"/>
</dbReference>
<evidence type="ECO:0000256" key="10">
    <source>
        <dbReference type="ARBA" id="ARBA00022833"/>
    </source>
</evidence>
<comment type="function">
    <text evidence="11">Hydrolase that can remove conjugated ubiquitin from proteins and may therefore play an important regulatory role at the level of protein turnover by preventing degradation.</text>
</comment>
<keyword evidence="3 11" id="KW-0963">Cytoplasm</keyword>
<dbReference type="Pfam" id="PF02338">
    <property type="entry name" value="OTU"/>
    <property type="match status" value="1"/>
</dbReference>
<dbReference type="GO" id="GO:0005634">
    <property type="term" value="C:nucleus"/>
    <property type="evidence" value="ECO:0007669"/>
    <property type="project" value="TreeGrafter"/>
</dbReference>
<dbReference type="AlphaFoldDB" id="C4JWN0"/>
<dbReference type="FunCoup" id="C4JWN0">
    <property type="interactions" value="625"/>
</dbReference>
<dbReference type="GO" id="GO:0036503">
    <property type="term" value="P:ERAD pathway"/>
    <property type="evidence" value="ECO:0007669"/>
    <property type="project" value="TreeGrafter"/>
</dbReference>
<evidence type="ECO:0000256" key="2">
    <source>
        <dbReference type="ARBA" id="ARBA00004496"/>
    </source>
</evidence>
<dbReference type="Gene3D" id="3.90.70.80">
    <property type="match status" value="1"/>
</dbReference>
<proteinExistence type="predicted"/>
<dbReference type="HOGENOM" id="CLU_049327_0_0_1"/>
<feature type="domain" description="OTU" evidence="13">
    <location>
        <begin position="156"/>
        <end position="276"/>
    </location>
</feature>
<evidence type="ECO:0000256" key="11">
    <source>
        <dbReference type="RuleBase" id="RU367104"/>
    </source>
</evidence>
<keyword evidence="4" id="KW-0645">Protease</keyword>
<comment type="subcellular location">
    <subcellularLocation>
        <location evidence="2 11">Cytoplasm</location>
    </subcellularLocation>
</comment>
<dbReference type="Gene3D" id="3.10.20.90">
    <property type="entry name" value="Phosphatidylinositol 3-kinase Catalytic Subunit, Chain A, domain 1"/>
    <property type="match status" value="1"/>
</dbReference>
<evidence type="ECO:0000256" key="7">
    <source>
        <dbReference type="ARBA" id="ARBA00022786"/>
    </source>
</evidence>
<evidence type="ECO:0000256" key="4">
    <source>
        <dbReference type="ARBA" id="ARBA00022670"/>
    </source>
</evidence>
<dbReference type="STRING" id="336963.C4JWN0"/>
<dbReference type="VEuPathDB" id="FungiDB:UREG_06972"/>
<reference evidence="15" key="1">
    <citation type="journal article" date="2009" name="Genome Res.">
        <title>Comparative genomic analyses of the human fungal pathogens Coccidioides and their relatives.</title>
        <authorList>
            <person name="Sharpton T.J."/>
            <person name="Stajich J.E."/>
            <person name="Rounsley S.D."/>
            <person name="Gardner M.J."/>
            <person name="Wortman J.R."/>
            <person name="Jordar V.S."/>
            <person name="Maiti R."/>
            <person name="Kodira C.D."/>
            <person name="Neafsey D.E."/>
            <person name="Zeng Q."/>
            <person name="Hung C.-Y."/>
            <person name="McMahan C."/>
            <person name="Muszewska A."/>
            <person name="Grynberg M."/>
            <person name="Mandel M.A."/>
            <person name="Kellner E.M."/>
            <person name="Barker B.M."/>
            <person name="Galgiani J.N."/>
            <person name="Orbach M.J."/>
            <person name="Kirkland T.N."/>
            <person name="Cole G.T."/>
            <person name="Henn M.R."/>
            <person name="Birren B.W."/>
            <person name="Taylor J.W."/>
        </authorList>
    </citation>
    <scope>NUCLEOTIDE SEQUENCE [LARGE SCALE GENOMIC DNA]</scope>
    <source>
        <strain evidence="15">UAMH 1704</strain>
    </source>
</reference>
<evidence type="ECO:0000256" key="3">
    <source>
        <dbReference type="ARBA" id="ARBA00022490"/>
    </source>
</evidence>
<dbReference type="EMBL" id="CH476618">
    <property type="protein sequence ID" value="EEP82107.1"/>
    <property type="molecule type" value="Genomic_DNA"/>
</dbReference>
<keyword evidence="15" id="KW-1185">Reference proteome</keyword>
<keyword evidence="8 11" id="KW-0378">Hydrolase</keyword>
<dbReference type="SUPFAM" id="SSF54001">
    <property type="entry name" value="Cysteine proteinases"/>
    <property type="match status" value="1"/>
</dbReference>
<evidence type="ECO:0000256" key="9">
    <source>
        <dbReference type="ARBA" id="ARBA00022807"/>
    </source>
</evidence>
<dbReference type="RefSeq" id="XP_002584005.1">
    <property type="nucleotide sequence ID" value="XM_002583959.1"/>
</dbReference>
<dbReference type="InterPro" id="IPR057766">
    <property type="entry name" value="Znf-C2H2_OTU1-like_C"/>
</dbReference>
<evidence type="ECO:0000313" key="15">
    <source>
        <dbReference type="Proteomes" id="UP000002058"/>
    </source>
</evidence>
<dbReference type="InterPro" id="IPR048857">
    <property type="entry name" value="OTU1_Ubl"/>
</dbReference>